<evidence type="ECO:0000256" key="3">
    <source>
        <dbReference type="ARBA" id="ARBA00022692"/>
    </source>
</evidence>
<comment type="similarity">
    <text evidence="2">Belongs to the drug/metabolite transporter (DMT) superfamily. Plant drug/metabolite exporter (P-DME) (TC 2.A.7.4) family.</text>
</comment>
<dbReference type="InterPro" id="IPR000620">
    <property type="entry name" value="EamA_dom"/>
</dbReference>
<comment type="caution">
    <text evidence="8">The sequence shown here is derived from an EMBL/GenBank/DDBJ whole genome shotgun (WGS) entry which is preliminary data.</text>
</comment>
<feature type="domain" description="EamA" evidence="7">
    <location>
        <begin position="149"/>
        <end position="282"/>
    </location>
</feature>
<evidence type="ECO:0000256" key="1">
    <source>
        <dbReference type="ARBA" id="ARBA00004141"/>
    </source>
</evidence>
<feature type="transmembrane region" description="Helical" evidence="6">
    <location>
        <begin position="148"/>
        <end position="170"/>
    </location>
</feature>
<evidence type="ECO:0000313" key="9">
    <source>
        <dbReference type="Proteomes" id="UP000824469"/>
    </source>
</evidence>
<keyword evidence="4 6" id="KW-1133">Transmembrane helix</keyword>
<evidence type="ECO:0000256" key="4">
    <source>
        <dbReference type="ARBA" id="ARBA00022989"/>
    </source>
</evidence>
<protein>
    <recommendedName>
        <fullName evidence="7">EamA domain-containing protein</fullName>
    </recommendedName>
</protein>
<feature type="non-terminal residue" evidence="8">
    <location>
        <position position="409"/>
    </location>
</feature>
<proteinExistence type="inferred from homology"/>
<keyword evidence="9" id="KW-1185">Reference proteome</keyword>
<dbReference type="Proteomes" id="UP000824469">
    <property type="component" value="Unassembled WGS sequence"/>
</dbReference>
<evidence type="ECO:0000256" key="6">
    <source>
        <dbReference type="SAM" id="Phobius"/>
    </source>
</evidence>
<dbReference type="Pfam" id="PF00892">
    <property type="entry name" value="EamA"/>
    <property type="match status" value="1"/>
</dbReference>
<feature type="transmembrane region" description="Helical" evidence="6">
    <location>
        <begin position="241"/>
        <end position="259"/>
    </location>
</feature>
<feature type="transmembrane region" description="Helical" evidence="6">
    <location>
        <begin position="210"/>
        <end position="235"/>
    </location>
</feature>
<keyword evidence="5 6" id="KW-0472">Membrane</keyword>
<feature type="transmembrane region" description="Helical" evidence="6">
    <location>
        <begin position="182"/>
        <end position="198"/>
    </location>
</feature>
<dbReference type="EMBL" id="JAHRHJ020000008">
    <property type="protein sequence ID" value="KAH9303630.1"/>
    <property type="molecule type" value="Genomic_DNA"/>
</dbReference>
<comment type="subcellular location">
    <subcellularLocation>
        <location evidence="1">Membrane</location>
        <topology evidence="1">Multi-pass membrane protein</topology>
    </subcellularLocation>
</comment>
<keyword evidence="3 6" id="KW-0812">Transmembrane</keyword>
<dbReference type="AlphaFoldDB" id="A0AA38CMV8"/>
<sequence>MSTAFSEASEATLAEEEIQPCSEVLKRTSLELPTYFRPSSSFKSPRYASSSKKFADVPSVSGAKTLDEMDANPLSDDENRPLITFPSTDANSAVEVVMDAAVTQPAKMSIFSVSHGRAESKEKRNERTETDFSGLHNVLLWVWRGSRYSGLICMTFSSLIYSIMGLLVEYFAVTKVPSSETIFIRCAVILVAAFIWIRKTGQPLFGLPHVRLLLIARTITGYLSLLGFFYSIQVLPLHDAIVLNFTTPFMAAILGRIILQEKWGVTELGGTVCSFLGICLIFNPVPLLRGGTSENNASTSVYIQGEQNYIYAILITLLSAASGGANYCFIRAAAKASEQPLITVFAFAAFACPVALICMFSFQKLVVPDIVAFIGMVIVALLAFVAEVLLSRGLQLEKASRATSILYVE</sequence>
<dbReference type="PANTHER" id="PTHR22911:SF6">
    <property type="entry name" value="SOLUTE CARRIER FAMILY 35 MEMBER G1"/>
    <property type="match status" value="1"/>
</dbReference>
<gene>
    <name evidence="8" type="ORF">KI387_008034</name>
</gene>
<dbReference type="GO" id="GO:0016020">
    <property type="term" value="C:membrane"/>
    <property type="evidence" value="ECO:0007669"/>
    <property type="project" value="UniProtKB-SubCell"/>
</dbReference>
<evidence type="ECO:0000256" key="5">
    <source>
        <dbReference type="ARBA" id="ARBA00023136"/>
    </source>
</evidence>
<dbReference type="InterPro" id="IPR037185">
    <property type="entry name" value="EmrE-like"/>
</dbReference>
<evidence type="ECO:0000256" key="2">
    <source>
        <dbReference type="ARBA" id="ARBA00007635"/>
    </source>
</evidence>
<reference evidence="8 9" key="1">
    <citation type="journal article" date="2021" name="Nat. Plants">
        <title>The Taxus genome provides insights into paclitaxel biosynthesis.</title>
        <authorList>
            <person name="Xiong X."/>
            <person name="Gou J."/>
            <person name="Liao Q."/>
            <person name="Li Y."/>
            <person name="Zhou Q."/>
            <person name="Bi G."/>
            <person name="Li C."/>
            <person name="Du R."/>
            <person name="Wang X."/>
            <person name="Sun T."/>
            <person name="Guo L."/>
            <person name="Liang H."/>
            <person name="Lu P."/>
            <person name="Wu Y."/>
            <person name="Zhang Z."/>
            <person name="Ro D.K."/>
            <person name="Shang Y."/>
            <person name="Huang S."/>
            <person name="Yan J."/>
        </authorList>
    </citation>
    <scope>NUCLEOTIDE SEQUENCE [LARGE SCALE GENOMIC DNA]</scope>
    <source>
        <strain evidence="8">Ta-2019</strain>
    </source>
</reference>
<name>A0AA38CMV8_TAXCH</name>
<feature type="transmembrane region" description="Helical" evidence="6">
    <location>
        <begin position="370"/>
        <end position="390"/>
    </location>
</feature>
<organism evidence="8 9">
    <name type="scientific">Taxus chinensis</name>
    <name type="common">Chinese yew</name>
    <name type="synonym">Taxus wallichiana var. chinensis</name>
    <dbReference type="NCBI Taxonomy" id="29808"/>
    <lineage>
        <taxon>Eukaryota</taxon>
        <taxon>Viridiplantae</taxon>
        <taxon>Streptophyta</taxon>
        <taxon>Embryophyta</taxon>
        <taxon>Tracheophyta</taxon>
        <taxon>Spermatophyta</taxon>
        <taxon>Pinopsida</taxon>
        <taxon>Pinidae</taxon>
        <taxon>Conifers II</taxon>
        <taxon>Cupressales</taxon>
        <taxon>Taxaceae</taxon>
        <taxon>Taxus</taxon>
    </lineage>
</organism>
<evidence type="ECO:0000313" key="8">
    <source>
        <dbReference type="EMBL" id="KAH9303630.1"/>
    </source>
</evidence>
<feature type="transmembrane region" description="Helical" evidence="6">
    <location>
        <begin position="341"/>
        <end position="364"/>
    </location>
</feature>
<dbReference type="OMA" id="QIIFIRM"/>
<feature type="transmembrane region" description="Helical" evidence="6">
    <location>
        <begin position="309"/>
        <end position="329"/>
    </location>
</feature>
<evidence type="ECO:0000259" key="7">
    <source>
        <dbReference type="Pfam" id="PF00892"/>
    </source>
</evidence>
<dbReference type="PANTHER" id="PTHR22911">
    <property type="entry name" value="ACYL-MALONYL CONDENSING ENZYME-RELATED"/>
    <property type="match status" value="1"/>
</dbReference>
<accession>A0AA38CMV8</accession>
<dbReference type="SUPFAM" id="SSF103481">
    <property type="entry name" value="Multidrug resistance efflux transporter EmrE"/>
    <property type="match status" value="1"/>
</dbReference>
<feature type="transmembrane region" description="Helical" evidence="6">
    <location>
        <begin position="271"/>
        <end position="289"/>
    </location>
</feature>